<reference evidence="4" key="1">
    <citation type="submission" date="2012-12" db="EMBL/GenBank/DDBJ databases">
        <title>Genome Sequence of Photobacterium leiognathi lrivu.4.1.</title>
        <authorList>
            <person name="Urbanczyk H."/>
            <person name="Ogura Y."/>
            <person name="Hayashi T."/>
            <person name="Dunlap P.V."/>
        </authorList>
    </citation>
    <scope>NUCLEOTIDE SEQUENCE [LARGE SCALE GENOMIC DNA]</scope>
    <source>
        <strain evidence="4">lrivu.4.1</strain>
    </source>
</reference>
<evidence type="ECO:0000256" key="1">
    <source>
        <dbReference type="SAM" id="Coils"/>
    </source>
</evidence>
<keyword evidence="3" id="KW-0547">Nucleotide-binding</keyword>
<keyword evidence="1" id="KW-0175">Coiled coil</keyword>
<evidence type="ECO:0000313" key="3">
    <source>
        <dbReference type="EMBL" id="GAD30389.1"/>
    </source>
</evidence>
<organism evidence="3 4">
    <name type="scientific">Photobacterium leiognathi lrivu.4.1</name>
    <dbReference type="NCBI Taxonomy" id="1248232"/>
    <lineage>
        <taxon>Bacteria</taxon>
        <taxon>Pseudomonadati</taxon>
        <taxon>Pseudomonadota</taxon>
        <taxon>Gammaproteobacteria</taxon>
        <taxon>Vibrionales</taxon>
        <taxon>Vibrionaceae</taxon>
        <taxon>Photobacterium</taxon>
    </lineage>
</organism>
<keyword evidence="3" id="KW-0067">ATP-binding</keyword>
<accession>A0A0U1P772</accession>
<gene>
    <name evidence="3" type="ORF">PLEI_2045</name>
</gene>
<dbReference type="GO" id="GO:0004386">
    <property type="term" value="F:helicase activity"/>
    <property type="evidence" value="ECO:0007669"/>
    <property type="project" value="UniProtKB-KW"/>
</dbReference>
<dbReference type="RefSeq" id="WP_023933059.1">
    <property type="nucleotide sequence ID" value="NZ_DF196819.1"/>
</dbReference>
<name>A0A0U1P772_PHOLE</name>
<dbReference type="AlphaFoldDB" id="A0A0U1P772"/>
<feature type="domain" description="TOTE conflict system primase" evidence="2">
    <location>
        <begin position="39"/>
        <end position="110"/>
    </location>
</feature>
<evidence type="ECO:0000313" key="4">
    <source>
        <dbReference type="Proteomes" id="UP000030675"/>
    </source>
</evidence>
<protein>
    <submittedName>
        <fullName evidence="3">DNA/RNA helicase of superfamily II domain protein</fullName>
    </submittedName>
</protein>
<sequence length="110" mass="12823">MDELSILEQQIEQLKAQLHQLETKRNQLLSLKPILTPEEKINIFSDYFKGNTQCYAIRWQNKEGRSGYAIACNNEWQQGVCLKPKIKCLECTNQSFKPLDHQAIYDHLIG</sequence>
<dbReference type="Pfam" id="PF22548">
    <property type="entry name" value="AEP-TOTE"/>
    <property type="match status" value="1"/>
</dbReference>
<dbReference type="InterPro" id="IPR054347">
    <property type="entry name" value="TOTE_primase"/>
</dbReference>
<keyword evidence="3" id="KW-0378">Hydrolase</keyword>
<dbReference type="Proteomes" id="UP000030675">
    <property type="component" value="Unassembled WGS sequence"/>
</dbReference>
<feature type="coiled-coil region" evidence="1">
    <location>
        <begin position="4"/>
        <end position="31"/>
    </location>
</feature>
<keyword evidence="3" id="KW-0347">Helicase</keyword>
<evidence type="ECO:0000259" key="2">
    <source>
        <dbReference type="Pfam" id="PF22548"/>
    </source>
</evidence>
<dbReference type="EMBL" id="DF196819">
    <property type="protein sequence ID" value="GAD30389.1"/>
    <property type="molecule type" value="Genomic_DNA"/>
</dbReference>
<proteinExistence type="predicted"/>
<dbReference type="eggNOG" id="COG4951">
    <property type="taxonomic scope" value="Bacteria"/>
</dbReference>
<dbReference type="HOGENOM" id="CLU_2168611_0_0_6"/>